<protein>
    <submittedName>
        <fullName evidence="2">Uncharacterized protein</fullName>
    </submittedName>
</protein>
<reference evidence="2 3" key="1">
    <citation type="submission" date="2017-12" db="EMBL/GenBank/DDBJ databases">
        <title>Detection of the carbapenemase gene blaVIM-5 in members of the Pseudomonas putida group isolated from polluted Nigerian wetlands.</title>
        <authorList>
            <person name="Adelowo O."/>
            <person name="Vollmers J."/>
            <person name="Maeusezahl I."/>
            <person name="Kaster A.-K."/>
            <person name="Mueller J.A."/>
        </authorList>
    </citation>
    <scope>NUCLEOTIDE SEQUENCE [LARGE SCALE GENOMIC DNA]</scope>
    <source>
        <strain evidence="2 3">MR69</strain>
    </source>
</reference>
<gene>
    <name evidence="2" type="ORF">CXG47_10950</name>
</gene>
<dbReference type="Proteomes" id="UP000234744">
    <property type="component" value="Unassembled WGS sequence"/>
</dbReference>
<accession>A0ABX4U2G3</accession>
<keyword evidence="3" id="KW-1185">Reference proteome</keyword>
<evidence type="ECO:0000313" key="2">
    <source>
        <dbReference type="EMBL" id="PLV14554.1"/>
    </source>
</evidence>
<name>A0ABX4U2G3_PSEDL</name>
<feature type="region of interest" description="Disordered" evidence="1">
    <location>
        <begin position="1"/>
        <end position="74"/>
    </location>
</feature>
<proteinExistence type="predicted"/>
<dbReference type="EMBL" id="PJCJ01000005">
    <property type="protein sequence ID" value="PLV14554.1"/>
    <property type="molecule type" value="Genomic_DNA"/>
</dbReference>
<evidence type="ECO:0000313" key="3">
    <source>
        <dbReference type="Proteomes" id="UP000234744"/>
    </source>
</evidence>
<sequence length="74" mass="7739">MALSHCWGKATSLGKAPGLSNHWDHRRQASSHRYSTSRKAGTIPVGAGLPAKGPQSGPGKLKRCAALQPGTPPR</sequence>
<comment type="caution">
    <text evidence="2">The sequence shown here is derived from an EMBL/GenBank/DDBJ whole genome shotgun (WGS) entry which is preliminary data.</text>
</comment>
<evidence type="ECO:0000256" key="1">
    <source>
        <dbReference type="SAM" id="MobiDB-lite"/>
    </source>
</evidence>
<organism evidence="2 3">
    <name type="scientific">Pseudomonas plecoglossicida</name>
    <dbReference type="NCBI Taxonomy" id="70775"/>
    <lineage>
        <taxon>Bacteria</taxon>
        <taxon>Pseudomonadati</taxon>
        <taxon>Pseudomonadota</taxon>
        <taxon>Gammaproteobacteria</taxon>
        <taxon>Pseudomonadales</taxon>
        <taxon>Pseudomonadaceae</taxon>
        <taxon>Pseudomonas</taxon>
    </lineage>
</organism>